<gene>
    <name evidence="4" type="ORF">J2Z17_000548</name>
</gene>
<evidence type="ECO:0000313" key="4">
    <source>
        <dbReference type="EMBL" id="MBP1849131.1"/>
    </source>
</evidence>
<sequence>MGVWIDTDMGFDDIAAVLVVRQASLEIDGLCLVFGNTPLEQVRRNAAGAARAFGWAFPIHIGRAQPVMGALETAQAILGETGIPTTGLTVPQDRVLEGKPAFAALVHWLETAPAPRRILALGPLTNLAALVLARPDLATRIDDLTWMGGALTRGNHTASAEFNALADPEAVAIVLAHGVGLKMVDLDFCRKVQAGPEAVAPIRAAGGANAALLADMLAGFIDIAVSRGRPTMALYDPAAAAAFVRPDLVTFTDARIDMECGSALTRGRTVVETRETHGTFNAAFASDCDAGAIKDIVLSSLLTEAGR</sequence>
<feature type="domain" description="Inosine/uridine-preferring nucleoside hydrolase" evidence="3">
    <location>
        <begin position="3"/>
        <end position="293"/>
    </location>
</feature>
<dbReference type="InterPro" id="IPR001910">
    <property type="entry name" value="Inosine/uridine_hydrolase_dom"/>
</dbReference>
<dbReference type="Gene3D" id="3.90.245.10">
    <property type="entry name" value="Ribonucleoside hydrolase-like"/>
    <property type="match status" value="1"/>
</dbReference>
<organism evidence="4 5">
    <name type="scientific">Rhizobium halophytocola</name>
    <dbReference type="NCBI Taxonomy" id="735519"/>
    <lineage>
        <taxon>Bacteria</taxon>
        <taxon>Pseudomonadati</taxon>
        <taxon>Pseudomonadota</taxon>
        <taxon>Alphaproteobacteria</taxon>
        <taxon>Hyphomicrobiales</taxon>
        <taxon>Rhizobiaceae</taxon>
        <taxon>Rhizobium/Agrobacterium group</taxon>
        <taxon>Rhizobium</taxon>
    </lineage>
</organism>
<dbReference type="PANTHER" id="PTHR12304:SF4">
    <property type="entry name" value="URIDINE NUCLEOSIDASE"/>
    <property type="match status" value="1"/>
</dbReference>
<keyword evidence="2 4" id="KW-0326">Glycosidase</keyword>
<dbReference type="PANTHER" id="PTHR12304">
    <property type="entry name" value="INOSINE-URIDINE PREFERRING NUCLEOSIDE HYDROLASE"/>
    <property type="match status" value="1"/>
</dbReference>
<dbReference type="EMBL" id="JAGGJU010000001">
    <property type="protein sequence ID" value="MBP1849131.1"/>
    <property type="molecule type" value="Genomic_DNA"/>
</dbReference>
<evidence type="ECO:0000256" key="2">
    <source>
        <dbReference type="ARBA" id="ARBA00023295"/>
    </source>
</evidence>
<dbReference type="EC" id="3.2.2.1" evidence="4"/>
<evidence type="ECO:0000256" key="1">
    <source>
        <dbReference type="ARBA" id="ARBA00022801"/>
    </source>
</evidence>
<dbReference type="GO" id="GO:0008477">
    <property type="term" value="F:purine nucleosidase activity"/>
    <property type="evidence" value="ECO:0007669"/>
    <property type="project" value="UniProtKB-EC"/>
</dbReference>
<proteinExistence type="predicted"/>
<dbReference type="SUPFAM" id="SSF53590">
    <property type="entry name" value="Nucleoside hydrolase"/>
    <property type="match status" value="1"/>
</dbReference>
<keyword evidence="1 4" id="KW-0378">Hydrolase</keyword>
<dbReference type="InterPro" id="IPR023186">
    <property type="entry name" value="IUNH"/>
</dbReference>
<dbReference type="Pfam" id="PF01156">
    <property type="entry name" value="IU_nuc_hydro"/>
    <property type="match status" value="1"/>
</dbReference>
<protein>
    <submittedName>
        <fullName evidence="4">Purine nucleosidase</fullName>
        <ecNumber evidence="4">3.2.2.1</ecNumber>
    </submittedName>
</protein>
<name>A0ABS4DTV3_9HYPH</name>
<evidence type="ECO:0000259" key="3">
    <source>
        <dbReference type="Pfam" id="PF01156"/>
    </source>
</evidence>
<evidence type="ECO:0000313" key="5">
    <source>
        <dbReference type="Proteomes" id="UP000759443"/>
    </source>
</evidence>
<dbReference type="RefSeq" id="WP_209941973.1">
    <property type="nucleotide sequence ID" value="NZ_JAGGJU010000001.1"/>
</dbReference>
<reference evidence="4 5" key="1">
    <citation type="submission" date="2021-03" db="EMBL/GenBank/DDBJ databases">
        <title>Genomic Encyclopedia of Type Strains, Phase IV (KMG-IV): sequencing the most valuable type-strain genomes for metagenomic binning, comparative biology and taxonomic classification.</title>
        <authorList>
            <person name="Goeker M."/>
        </authorList>
    </citation>
    <scope>NUCLEOTIDE SEQUENCE [LARGE SCALE GENOMIC DNA]</scope>
    <source>
        <strain evidence="4 5">DSM 21600</strain>
    </source>
</reference>
<keyword evidence="5" id="KW-1185">Reference proteome</keyword>
<dbReference type="InterPro" id="IPR036452">
    <property type="entry name" value="Ribo_hydro-like"/>
</dbReference>
<accession>A0ABS4DTV3</accession>
<dbReference type="Proteomes" id="UP000759443">
    <property type="component" value="Unassembled WGS sequence"/>
</dbReference>
<comment type="caution">
    <text evidence="4">The sequence shown here is derived from an EMBL/GenBank/DDBJ whole genome shotgun (WGS) entry which is preliminary data.</text>
</comment>